<evidence type="ECO:0000313" key="1">
    <source>
        <dbReference type="EMBL" id="RED76149.1"/>
    </source>
</evidence>
<gene>
    <name evidence="1" type="ORF">DFP98_113210</name>
</gene>
<reference evidence="1 2" key="1">
    <citation type="submission" date="2018-07" db="EMBL/GenBank/DDBJ databases">
        <title>Genomic Encyclopedia of Type Strains, Phase III (KMG-III): the genomes of soil and plant-associated and newly described type strains.</title>
        <authorList>
            <person name="Whitman W."/>
        </authorList>
    </citation>
    <scope>NUCLEOTIDE SEQUENCE [LARGE SCALE GENOMIC DNA]</scope>
    <source>
        <strain evidence="1 2">CECT 7287</strain>
    </source>
</reference>
<organism evidence="1 2">
    <name type="scientific">Cohnella phaseoli</name>
    <dbReference type="NCBI Taxonomy" id="456490"/>
    <lineage>
        <taxon>Bacteria</taxon>
        <taxon>Bacillati</taxon>
        <taxon>Bacillota</taxon>
        <taxon>Bacilli</taxon>
        <taxon>Bacillales</taxon>
        <taxon>Paenibacillaceae</taxon>
        <taxon>Cohnella</taxon>
    </lineage>
</organism>
<dbReference type="AlphaFoldDB" id="A0A3D9JQS6"/>
<keyword evidence="2" id="KW-1185">Reference proteome</keyword>
<dbReference type="RefSeq" id="WP_116061950.1">
    <property type="nucleotide sequence ID" value="NZ_QRDZ01000013.1"/>
</dbReference>
<dbReference type="OrthoDB" id="8447034at2"/>
<protein>
    <submittedName>
        <fullName evidence="1">Uncharacterized protein</fullName>
    </submittedName>
</protein>
<sequence length="250" mass="28856">MRAVQLVLPIEHYGPWIRTYKADPDCAALADRHYTRKKEKIGSVQFTRPGENLVLRTARGDAVWCSWKSKFRKDGFDAIESTIFRNESFRTSSFLIKWAIYATLMHWGGKLPPDGIITYVRDESVKSSNKGYCYKQAGFVSAGKSKGKGLTALRLTPEGCDLILQELSLIYQLKEVKRWMKVALISGEHMEAYDFQQDALSIEDRLQEVKRIMKAQRRQGWTEHEPPVPTEEFLNRLYGWIPEDCLQDCL</sequence>
<dbReference type="Proteomes" id="UP000256977">
    <property type="component" value="Unassembled WGS sequence"/>
</dbReference>
<proteinExistence type="predicted"/>
<dbReference type="EMBL" id="QRDZ01000013">
    <property type="protein sequence ID" value="RED76149.1"/>
    <property type="molecule type" value="Genomic_DNA"/>
</dbReference>
<accession>A0A3D9JQS6</accession>
<name>A0A3D9JQS6_9BACL</name>
<evidence type="ECO:0000313" key="2">
    <source>
        <dbReference type="Proteomes" id="UP000256977"/>
    </source>
</evidence>
<comment type="caution">
    <text evidence="1">The sequence shown here is derived from an EMBL/GenBank/DDBJ whole genome shotgun (WGS) entry which is preliminary data.</text>
</comment>